<organism evidence="2 3">
    <name type="scientific">Candidatus Avelusimicrobium gallicola</name>
    <dbReference type="NCBI Taxonomy" id="2562704"/>
    <lineage>
        <taxon>Bacteria</taxon>
        <taxon>Pseudomonadati</taxon>
        <taxon>Elusimicrobiota</taxon>
        <taxon>Elusimicrobia</taxon>
        <taxon>Elusimicrobiales</taxon>
        <taxon>Elusimicrobiaceae</taxon>
        <taxon>Candidatus Avelusimicrobium</taxon>
    </lineage>
</organism>
<dbReference type="Proteomes" id="UP000196368">
    <property type="component" value="Unassembled WGS sequence"/>
</dbReference>
<dbReference type="AlphaFoldDB" id="A0A1Y4DK27"/>
<evidence type="ECO:0000313" key="2">
    <source>
        <dbReference type="EMBL" id="OUO57278.1"/>
    </source>
</evidence>
<dbReference type="OrthoDB" id="9807255at2"/>
<evidence type="ECO:0000313" key="3">
    <source>
        <dbReference type="Proteomes" id="UP000196368"/>
    </source>
</evidence>
<name>A0A1Y4DK27_9BACT</name>
<comment type="caution">
    <text evidence="2">The sequence shown here is derived from an EMBL/GenBank/DDBJ whole genome shotgun (WGS) entry which is preliminary data.</text>
</comment>
<accession>A0A1Y4DK27</accession>
<proteinExistence type="predicted"/>
<gene>
    <name evidence="2" type="ORF">B5F75_00425</name>
</gene>
<dbReference type="RefSeq" id="WP_087286284.1">
    <property type="nucleotide sequence ID" value="NZ_NFJD01000001.1"/>
</dbReference>
<dbReference type="Pfam" id="PF08279">
    <property type="entry name" value="HTH_11"/>
    <property type="match status" value="1"/>
</dbReference>
<dbReference type="EMBL" id="NFJD01000001">
    <property type="protein sequence ID" value="OUO57278.1"/>
    <property type="molecule type" value="Genomic_DNA"/>
</dbReference>
<sequence>MKERNLKKLNRLLYLLNRLDGEGINIRREARELEVTERTIQRDLIDIETGGFPLFKAATGVYKFIEGFFLKK</sequence>
<feature type="domain" description="Helix-turn-helix type 11" evidence="1">
    <location>
        <begin position="9"/>
        <end position="55"/>
    </location>
</feature>
<evidence type="ECO:0000259" key="1">
    <source>
        <dbReference type="Pfam" id="PF08279"/>
    </source>
</evidence>
<reference evidence="3" key="1">
    <citation type="submission" date="2017-04" db="EMBL/GenBank/DDBJ databases">
        <title>Function of individual gut microbiota members based on whole genome sequencing of pure cultures obtained from chicken caecum.</title>
        <authorList>
            <person name="Medvecky M."/>
            <person name="Cejkova D."/>
            <person name="Polansky O."/>
            <person name="Karasova D."/>
            <person name="Kubasova T."/>
            <person name="Cizek A."/>
            <person name="Rychlik I."/>
        </authorList>
    </citation>
    <scope>NUCLEOTIDE SEQUENCE [LARGE SCALE GENOMIC DNA]</scope>
    <source>
        <strain evidence="3">An273</strain>
    </source>
</reference>
<protein>
    <recommendedName>
        <fullName evidence="1">Helix-turn-helix type 11 domain-containing protein</fullName>
    </recommendedName>
</protein>
<dbReference type="InterPro" id="IPR013196">
    <property type="entry name" value="HTH_11"/>
</dbReference>
<keyword evidence="3" id="KW-1185">Reference proteome</keyword>